<reference evidence="7" key="1">
    <citation type="submission" date="2021-01" db="UniProtKB">
        <authorList>
            <consortium name="EnsemblMetazoa"/>
        </authorList>
    </citation>
    <scope>IDENTIFICATION</scope>
</reference>
<feature type="transmembrane region" description="Helical" evidence="6">
    <location>
        <begin position="362"/>
        <end position="384"/>
    </location>
</feature>
<organism evidence="7 8">
    <name type="scientific">Varroa destructor</name>
    <name type="common">Honeybee mite</name>
    <dbReference type="NCBI Taxonomy" id="109461"/>
    <lineage>
        <taxon>Eukaryota</taxon>
        <taxon>Metazoa</taxon>
        <taxon>Ecdysozoa</taxon>
        <taxon>Arthropoda</taxon>
        <taxon>Chelicerata</taxon>
        <taxon>Arachnida</taxon>
        <taxon>Acari</taxon>
        <taxon>Parasitiformes</taxon>
        <taxon>Mesostigmata</taxon>
        <taxon>Gamasina</taxon>
        <taxon>Dermanyssoidea</taxon>
        <taxon>Varroidae</taxon>
        <taxon>Varroa</taxon>
    </lineage>
</organism>
<dbReference type="GO" id="GO:0016020">
    <property type="term" value="C:membrane"/>
    <property type="evidence" value="ECO:0007669"/>
    <property type="project" value="UniProtKB-SubCell"/>
</dbReference>
<dbReference type="InterPro" id="IPR036259">
    <property type="entry name" value="MFS_trans_sf"/>
</dbReference>
<dbReference type="KEGG" id="vde:111246180"/>
<feature type="transmembrane region" description="Helical" evidence="6">
    <location>
        <begin position="268"/>
        <end position="286"/>
    </location>
</feature>
<dbReference type="PANTHER" id="PTHR23507">
    <property type="entry name" value="ZGC:174356"/>
    <property type="match status" value="1"/>
</dbReference>
<evidence type="ECO:0000256" key="3">
    <source>
        <dbReference type="ARBA" id="ARBA00022989"/>
    </source>
</evidence>
<feature type="transmembrane region" description="Helical" evidence="6">
    <location>
        <begin position="298"/>
        <end position="321"/>
    </location>
</feature>
<sequence>MEADDLVNLVAGGRGRSKQFLRPLLHKLTGQLLGDTGDDHETGNSPGNSKRGRLSGSGLLNLVSNFFSRDHDEPRIGEAEEVREEADNELTVNEESNGCCRQLLAGYKMHVLLFLFTFALTLNWSATAYAITRKVCLAQNISAHESTAPEELCKRWLRSDKSGSKGSEVYSVEDMIKGLFEIQDVPDYQALSSTSSSAITNLPNANTSTTHLNQQLIHTGRKSHGRKAAETVELYATYQAIVALVPPALVMIVVILSYRDEFTNFRTPLLIGMFGTALSTAANLASSRFPDAPLFYDTITPCGEMLCGGLPLIIMCIYVHVACSVPSNGHTVAFFLLQISFTTSFITARLVSALVVEAYTETLSLFIVSMIVILLTLIFAYVFVDHVKFEKDTDQPIPRRRHARVNGRHHSSTDPVLLSSRLFSHHHLLRSVRGLVHDQAQGTKYEMLFVMATIFFFVATTNGFVACFLFENTNQSEVIRDSSIIIAILLIVIPFFVIIVRKLPFDPNYTLTFIGVFSLTASQTFHFASLDGGQNSAVINRIQHVLRTLLSLAPAGMRAHAAKLVERQKFGKIFGMVAACEALVPFIGVAMRKIIGGGFSQLPFLLLMWGTLLMLGVGQCRRRKPQVAVEAVDEDE</sequence>
<name>A0A7M7JF04_VARDE</name>
<keyword evidence="2 6" id="KW-0812">Transmembrane</keyword>
<feature type="transmembrane region" description="Helical" evidence="6">
    <location>
        <begin position="573"/>
        <end position="595"/>
    </location>
</feature>
<keyword evidence="3 6" id="KW-1133">Transmembrane helix</keyword>
<dbReference type="GO" id="GO:0022857">
    <property type="term" value="F:transmembrane transporter activity"/>
    <property type="evidence" value="ECO:0007669"/>
    <property type="project" value="TreeGrafter"/>
</dbReference>
<dbReference type="SUPFAM" id="SSF103473">
    <property type="entry name" value="MFS general substrate transporter"/>
    <property type="match status" value="1"/>
</dbReference>
<dbReference type="EnsemblMetazoa" id="XM_022795351">
    <property type="protein sequence ID" value="XP_022651086"/>
    <property type="gene ID" value="LOC111246180"/>
</dbReference>
<evidence type="ECO:0000313" key="8">
    <source>
        <dbReference type="Proteomes" id="UP000594260"/>
    </source>
</evidence>
<comment type="subcellular location">
    <subcellularLocation>
        <location evidence="1">Membrane</location>
        <topology evidence="1">Multi-pass membrane protein</topology>
    </subcellularLocation>
</comment>
<keyword evidence="8" id="KW-1185">Reference proteome</keyword>
<feature type="transmembrane region" description="Helical" evidence="6">
    <location>
        <begin position="111"/>
        <end position="131"/>
    </location>
</feature>
<accession>A0A7M7JF04</accession>
<evidence type="ECO:0000256" key="5">
    <source>
        <dbReference type="SAM" id="MobiDB-lite"/>
    </source>
</evidence>
<feature type="transmembrane region" description="Helical" evidence="6">
    <location>
        <begin position="448"/>
        <end position="470"/>
    </location>
</feature>
<dbReference type="OrthoDB" id="6495735at2759"/>
<feature type="transmembrane region" description="Helical" evidence="6">
    <location>
        <begin position="601"/>
        <end position="618"/>
    </location>
</feature>
<dbReference type="AlphaFoldDB" id="A0A7M7JF04"/>
<feature type="region of interest" description="Disordered" evidence="5">
    <location>
        <begin position="32"/>
        <end position="55"/>
    </location>
</feature>
<proteinExistence type="predicted"/>
<evidence type="ECO:0000256" key="6">
    <source>
        <dbReference type="SAM" id="Phobius"/>
    </source>
</evidence>
<dbReference type="PANTHER" id="PTHR23507:SF1">
    <property type="entry name" value="FI18259P1-RELATED"/>
    <property type="match status" value="1"/>
</dbReference>
<evidence type="ECO:0000256" key="4">
    <source>
        <dbReference type="ARBA" id="ARBA00023136"/>
    </source>
</evidence>
<dbReference type="Proteomes" id="UP000594260">
    <property type="component" value="Unplaced"/>
</dbReference>
<feature type="transmembrane region" description="Helical" evidence="6">
    <location>
        <begin position="333"/>
        <end position="356"/>
    </location>
</feature>
<dbReference type="InParanoid" id="A0A7M7JF04"/>
<evidence type="ECO:0000256" key="2">
    <source>
        <dbReference type="ARBA" id="ARBA00022692"/>
    </source>
</evidence>
<feature type="transmembrane region" description="Helical" evidence="6">
    <location>
        <begin position="482"/>
        <end position="500"/>
    </location>
</feature>
<evidence type="ECO:0000313" key="7">
    <source>
        <dbReference type="EnsemblMetazoa" id="XP_022651086"/>
    </source>
</evidence>
<feature type="transmembrane region" description="Helical" evidence="6">
    <location>
        <begin position="236"/>
        <end position="256"/>
    </location>
</feature>
<keyword evidence="4 6" id="KW-0472">Membrane</keyword>
<evidence type="ECO:0000256" key="1">
    <source>
        <dbReference type="ARBA" id="ARBA00004141"/>
    </source>
</evidence>
<protein>
    <submittedName>
        <fullName evidence="7">Uncharacterized protein</fullName>
    </submittedName>
</protein>
<dbReference type="GeneID" id="111246180"/>
<dbReference type="RefSeq" id="XP_022651086.1">
    <property type="nucleotide sequence ID" value="XM_022795351.1"/>
</dbReference>